<evidence type="ECO:0000256" key="7">
    <source>
        <dbReference type="SAM" id="Phobius"/>
    </source>
</evidence>
<comment type="subcellular location">
    <subcellularLocation>
        <location evidence="1">Membrane</location>
        <topology evidence="1">Single-pass membrane protein</topology>
    </subcellularLocation>
</comment>
<evidence type="ECO:0000313" key="11">
    <source>
        <dbReference type="EMBL" id="PSR97898.1"/>
    </source>
</evidence>
<feature type="domain" description="Wall-associated receptor kinase C-terminal" evidence="10">
    <location>
        <begin position="154"/>
        <end position="241"/>
    </location>
</feature>
<evidence type="ECO:0000313" key="12">
    <source>
        <dbReference type="Proteomes" id="UP000241394"/>
    </source>
</evidence>
<evidence type="ECO:0000256" key="6">
    <source>
        <dbReference type="ARBA" id="ARBA00048679"/>
    </source>
</evidence>
<dbReference type="EC" id="2.7.11.1" evidence="2"/>
<comment type="catalytic activity">
    <reaction evidence="5">
        <text>L-threonyl-[protein] + ATP = O-phospho-L-threonyl-[protein] + ADP + H(+)</text>
        <dbReference type="Rhea" id="RHEA:46608"/>
        <dbReference type="Rhea" id="RHEA-COMP:11060"/>
        <dbReference type="Rhea" id="RHEA-COMP:11605"/>
        <dbReference type="ChEBI" id="CHEBI:15378"/>
        <dbReference type="ChEBI" id="CHEBI:30013"/>
        <dbReference type="ChEBI" id="CHEBI:30616"/>
        <dbReference type="ChEBI" id="CHEBI:61977"/>
        <dbReference type="ChEBI" id="CHEBI:456216"/>
        <dbReference type="EC" id="2.7.11.1"/>
    </reaction>
</comment>
<evidence type="ECO:0000256" key="3">
    <source>
        <dbReference type="ARBA" id="ARBA00022729"/>
    </source>
</evidence>
<comment type="catalytic activity">
    <reaction evidence="6">
        <text>L-seryl-[protein] + ATP = O-phospho-L-seryl-[protein] + ADP + H(+)</text>
        <dbReference type="Rhea" id="RHEA:17989"/>
        <dbReference type="Rhea" id="RHEA-COMP:9863"/>
        <dbReference type="Rhea" id="RHEA-COMP:11604"/>
        <dbReference type="ChEBI" id="CHEBI:15378"/>
        <dbReference type="ChEBI" id="CHEBI:29999"/>
        <dbReference type="ChEBI" id="CHEBI:30616"/>
        <dbReference type="ChEBI" id="CHEBI:83421"/>
        <dbReference type="ChEBI" id="CHEBI:456216"/>
        <dbReference type="EC" id="2.7.11.1"/>
    </reaction>
</comment>
<reference evidence="11 12" key="1">
    <citation type="submission" date="2017-07" db="EMBL/GenBank/DDBJ databases">
        <title>An improved, manually edited Actinidia chinensis var. chinensis (kiwifruit) genome highlights the challenges associated with draft genomes and gene prediction in plants.</title>
        <authorList>
            <person name="Pilkington S."/>
            <person name="Crowhurst R."/>
            <person name="Hilario E."/>
            <person name="Nardozza S."/>
            <person name="Fraser L."/>
            <person name="Peng Y."/>
            <person name="Gunaseelan K."/>
            <person name="Simpson R."/>
            <person name="Tahir J."/>
            <person name="Deroles S."/>
            <person name="Templeton K."/>
            <person name="Luo Z."/>
            <person name="Davy M."/>
            <person name="Cheng C."/>
            <person name="Mcneilage M."/>
            <person name="Scaglione D."/>
            <person name="Liu Y."/>
            <person name="Zhang Q."/>
            <person name="Datson P."/>
            <person name="De Silva N."/>
            <person name="Gardiner S."/>
            <person name="Bassett H."/>
            <person name="Chagne D."/>
            <person name="Mccallum J."/>
            <person name="Dzierzon H."/>
            <person name="Deng C."/>
            <person name="Wang Y.-Y."/>
            <person name="Barron N."/>
            <person name="Manako K."/>
            <person name="Bowen J."/>
            <person name="Foster T."/>
            <person name="Erridge Z."/>
            <person name="Tiffin H."/>
            <person name="Waite C."/>
            <person name="Davies K."/>
            <person name="Grierson E."/>
            <person name="Laing W."/>
            <person name="Kirk R."/>
            <person name="Chen X."/>
            <person name="Wood M."/>
            <person name="Montefiori M."/>
            <person name="Brummell D."/>
            <person name="Schwinn K."/>
            <person name="Catanach A."/>
            <person name="Fullerton C."/>
            <person name="Li D."/>
            <person name="Meiyalaghan S."/>
            <person name="Nieuwenhuizen N."/>
            <person name="Read N."/>
            <person name="Prakash R."/>
            <person name="Hunter D."/>
            <person name="Zhang H."/>
            <person name="Mckenzie M."/>
            <person name="Knabel M."/>
            <person name="Harris A."/>
            <person name="Allan A."/>
            <person name="Chen A."/>
            <person name="Janssen B."/>
            <person name="Plunkett B."/>
            <person name="Dwamena C."/>
            <person name="Voogd C."/>
            <person name="Leif D."/>
            <person name="Lafferty D."/>
            <person name="Souleyre E."/>
            <person name="Varkonyi-Gasic E."/>
            <person name="Gambi F."/>
            <person name="Hanley J."/>
            <person name="Yao J.-L."/>
            <person name="Cheung J."/>
            <person name="David K."/>
            <person name="Warren B."/>
            <person name="Marsh K."/>
            <person name="Snowden K."/>
            <person name="Lin-Wang K."/>
            <person name="Brian L."/>
            <person name="Martinez-Sanchez M."/>
            <person name="Wang M."/>
            <person name="Ileperuma N."/>
            <person name="Macnee N."/>
            <person name="Campin R."/>
            <person name="Mcatee P."/>
            <person name="Drummond R."/>
            <person name="Espley R."/>
            <person name="Ireland H."/>
            <person name="Wu R."/>
            <person name="Atkinson R."/>
            <person name="Karunairetnam S."/>
            <person name="Bulley S."/>
            <person name="Chunkath S."/>
            <person name="Hanley Z."/>
            <person name="Storey R."/>
            <person name="Thrimawithana A."/>
            <person name="Thomson S."/>
            <person name="David C."/>
            <person name="Testolin R."/>
        </authorList>
    </citation>
    <scope>NUCLEOTIDE SEQUENCE [LARGE SCALE GENOMIC DNA]</scope>
    <source>
        <strain evidence="12">cv. Red5</strain>
        <tissue evidence="11">Young leaf</tissue>
    </source>
</reference>
<keyword evidence="11" id="KW-0675">Receptor</keyword>
<feature type="transmembrane region" description="Helical" evidence="7">
    <location>
        <begin position="262"/>
        <end position="283"/>
    </location>
</feature>
<evidence type="ECO:0000256" key="5">
    <source>
        <dbReference type="ARBA" id="ARBA00047899"/>
    </source>
</evidence>
<sequence length="303" mass="33467">MASSFGHHLLSLFLFTTLLSTSINGNSVNPSTTSCPSFDCGNGLVVGYPFWQQGRQNDHCGYQGLDILCTGRQPLLCLSGDLYRLKKINHSENTLTATYNELNNVTCHVAPHDVKLNSSYFLNFSLENKVVRFFYNCTLYPPSLPYLECLRYGLKRSYVFVEGAIPEFDWERYCETTVSVPVIEKGGDGILVNSFGRVLQDGFKLTWRSPDRACRSCEASGGFCGYGNGLLQKFICYCNDGQQSDNSCHDNGAVKLASQPHFVAIGAVICAGLVIASTGFYFVQKKKIALKKIGFSRIPTSGK</sequence>
<dbReference type="InterPro" id="IPR025287">
    <property type="entry name" value="WAK_GUB"/>
</dbReference>
<dbReference type="Gramene" id="PSR97898">
    <property type="protein sequence ID" value="PSR97898"/>
    <property type="gene ID" value="CEY00_Acc24550"/>
</dbReference>
<dbReference type="GO" id="GO:0016020">
    <property type="term" value="C:membrane"/>
    <property type="evidence" value="ECO:0007669"/>
    <property type="project" value="UniProtKB-SubCell"/>
</dbReference>
<dbReference type="EMBL" id="NKQK01000022">
    <property type="protein sequence ID" value="PSR97898.1"/>
    <property type="molecule type" value="Genomic_DNA"/>
</dbReference>
<dbReference type="GO" id="GO:0030247">
    <property type="term" value="F:polysaccharide binding"/>
    <property type="evidence" value="ECO:0007669"/>
    <property type="project" value="InterPro"/>
</dbReference>
<proteinExistence type="predicted"/>
<dbReference type="OMA" id="CPSFDCG"/>
<evidence type="ECO:0000259" key="10">
    <source>
        <dbReference type="Pfam" id="PF14380"/>
    </source>
</evidence>
<keyword evidence="11" id="KW-0808">Transferase</keyword>
<evidence type="ECO:0000259" key="9">
    <source>
        <dbReference type="Pfam" id="PF13947"/>
    </source>
</evidence>
<reference evidence="12" key="2">
    <citation type="journal article" date="2018" name="BMC Genomics">
        <title>A manually annotated Actinidia chinensis var. chinensis (kiwifruit) genome highlights the challenges associated with draft genomes and gene prediction in plants.</title>
        <authorList>
            <person name="Pilkington S.M."/>
            <person name="Crowhurst R."/>
            <person name="Hilario E."/>
            <person name="Nardozza S."/>
            <person name="Fraser L."/>
            <person name="Peng Y."/>
            <person name="Gunaseelan K."/>
            <person name="Simpson R."/>
            <person name="Tahir J."/>
            <person name="Deroles S.C."/>
            <person name="Templeton K."/>
            <person name="Luo Z."/>
            <person name="Davy M."/>
            <person name="Cheng C."/>
            <person name="McNeilage M."/>
            <person name="Scaglione D."/>
            <person name="Liu Y."/>
            <person name="Zhang Q."/>
            <person name="Datson P."/>
            <person name="De Silva N."/>
            <person name="Gardiner S.E."/>
            <person name="Bassett H."/>
            <person name="Chagne D."/>
            <person name="McCallum J."/>
            <person name="Dzierzon H."/>
            <person name="Deng C."/>
            <person name="Wang Y.Y."/>
            <person name="Barron L."/>
            <person name="Manako K."/>
            <person name="Bowen J."/>
            <person name="Foster T.M."/>
            <person name="Erridge Z.A."/>
            <person name="Tiffin H."/>
            <person name="Waite C.N."/>
            <person name="Davies K.M."/>
            <person name="Grierson E.P."/>
            <person name="Laing W.A."/>
            <person name="Kirk R."/>
            <person name="Chen X."/>
            <person name="Wood M."/>
            <person name="Montefiori M."/>
            <person name="Brummell D.A."/>
            <person name="Schwinn K.E."/>
            <person name="Catanach A."/>
            <person name="Fullerton C."/>
            <person name="Li D."/>
            <person name="Meiyalaghan S."/>
            <person name="Nieuwenhuizen N."/>
            <person name="Read N."/>
            <person name="Prakash R."/>
            <person name="Hunter D."/>
            <person name="Zhang H."/>
            <person name="McKenzie M."/>
            <person name="Knabel M."/>
            <person name="Harris A."/>
            <person name="Allan A.C."/>
            <person name="Gleave A."/>
            <person name="Chen A."/>
            <person name="Janssen B.J."/>
            <person name="Plunkett B."/>
            <person name="Ampomah-Dwamena C."/>
            <person name="Voogd C."/>
            <person name="Leif D."/>
            <person name="Lafferty D."/>
            <person name="Souleyre E.J.F."/>
            <person name="Varkonyi-Gasic E."/>
            <person name="Gambi F."/>
            <person name="Hanley J."/>
            <person name="Yao J.L."/>
            <person name="Cheung J."/>
            <person name="David K.M."/>
            <person name="Warren B."/>
            <person name="Marsh K."/>
            <person name="Snowden K.C."/>
            <person name="Lin-Wang K."/>
            <person name="Brian L."/>
            <person name="Martinez-Sanchez M."/>
            <person name="Wang M."/>
            <person name="Ileperuma N."/>
            <person name="Macnee N."/>
            <person name="Campin R."/>
            <person name="McAtee P."/>
            <person name="Drummond R.S.M."/>
            <person name="Espley R.V."/>
            <person name="Ireland H.S."/>
            <person name="Wu R."/>
            <person name="Atkinson R.G."/>
            <person name="Karunairetnam S."/>
            <person name="Bulley S."/>
            <person name="Chunkath S."/>
            <person name="Hanley Z."/>
            <person name="Storey R."/>
            <person name="Thrimawithana A.H."/>
            <person name="Thomson S."/>
            <person name="David C."/>
            <person name="Testolin R."/>
            <person name="Huang H."/>
            <person name="Hellens R.P."/>
            <person name="Schaffer R.J."/>
        </authorList>
    </citation>
    <scope>NUCLEOTIDE SEQUENCE [LARGE SCALE GENOMIC DNA]</scope>
    <source>
        <strain evidence="12">cv. Red5</strain>
    </source>
</reference>
<comment type="caution">
    <text evidence="11">The sequence shown here is derived from an EMBL/GenBank/DDBJ whole genome shotgun (WGS) entry which is preliminary data.</text>
</comment>
<evidence type="ECO:0000256" key="1">
    <source>
        <dbReference type="ARBA" id="ARBA00004167"/>
    </source>
</evidence>
<keyword evidence="7" id="KW-0472">Membrane</keyword>
<keyword evidence="3 8" id="KW-0732">Signal</keyword>
<name>A0A2R6PVV1_ACTCC</name>
<dbReference type="STRING" id="1590841.A0A2R6PVV1"/>
<feature type="chain" id="PRO_5015354298" description="non-specific serine/threonine protein kinase" evidence="8">
    <location>
        <begin position="26"/>
        <end position="303"/>
    </location>
</feature>
<keyword evidence="12" id="KW-1185">Reference proteome</keyword>
<dbReference type="PANTHER" id="PTHR33138">
    <property type="entry name" value="OS01G0690200 PROTEIN"/>
    <property type="match status" value="1"/>
</dbReference>
<dbReference type="InParanoid" id="A0A2R6PVV1"/>
<dbReference type="Pfam" id="PF14380">
    <property type="entry name" value="WAK_assoc"/>
    <property type="match status" value="1"/>
</dbReference>
<dbReference type="InterPro" id="IPR032872">
    <property type="entry name" value="WAK_assoc_C"/>
</dbReference>
<dbReference type="Pfam" id="PF13947">
    <property type="entry name" value="GUB_WAK_bind"/>
    <property type="match status" value="1"/>
</dbReference>
<keyword evidence="7" id="KW-0812">Transmembrane</keyword>
<dbReference type="Proteomes" id="UP000241394">
    <property type="component" value="Chromosome LG22"/>
</dbReference>
<protein>
    <recommendedName>
        <fullName evidence="2">non-specific serine/threonine protein kinase</fullName>
        <ecNumber evidence="2">2.7.11.1</ecNumber>
    </recommendedName>
</protein>
<dbReference type="GO" id="GO:0004674">
    <property type="term" value="F:protein serine/threonine kinase activity"/>
    <property type="evidence" value="ECO:0007669"/>
    <property type="project" value="UniProtKB-EC"/>
</dbReference>
<keyword evidence="11" id="KW-0418">Kinase</keyword>
<keyword evidence="4" id="KW-0325">Glycoprotein</keyword>
<gene>
    <name evidence="11" type="ORF">CEY00_Acc24550</name>
</gene>
<dbReference type="AlphaFoldDB" id="A0A2R6PVV1"/>
<accession>A0A2R6PVV1</accession>
<dbReference type="OrthoDB" id="635050at2759"/>
<evidence type="ECO:0000256" key="8">
    <source>
        <dbReference type="SAM" id="SignalP"/>
    </source>
</evidence>
<feature type="domain" description="Wall-associated receptor kinase galacturonan-binding" evidence="9">
    <location>
        <begin position="35"/>
        <end position="97"/>
    </location>
</feature>
<dbReference type="PANTHER" id="PTHR33138:SF51">
    <property type="entry name" value="WALL-ASSOCIATED RECEPTOR KINASE GALACTURONAN-BINDING DOMAIN-CONTAINING PROTEIN"/>
    <property type="match status" value="1"/>
</dbReference>
<organism evidence="11 12">
    <name type="scientific">Actinidia chinensis var. chinensis</name>
    <name type="common">Chinese soft-hair kiwi</name>
    <dbReference type="NCBI Taxonomy" id="1590841"/>
    <lineage>
        <taxon>Eukaryota</taxon>
        <taxon>Viridiplantae</taxon>
        <taxon>Streptophyta</taxon>
        <taxon>Embryophyta</taxon>
        <taxon>Tracheophyta</taxon>
        <taxon>Spermatophyta</taxon>
        <taxon>Magnoliopsida</taxon>
        <taxon>eudicotyledons</taxon>
        <taxon>Gunneridae</taxon>
        <taxon>Pentapetalae</taxon>
        <taxon>asterids</taxon>
        <taxon>Ericales</taxon>
        <taxon>Actinidiaceae</taxon>
        <taxon>Actinidia</taxon>
    </lineage>
</organism>
<feature type="signal peptide" evidence="8">
    <location>
        <begin position="1"/>
        <end position="25"/>
    </location>
</feature>
<evidence type="ECO:0000256" key="4">
    <source>
        <dbReference type="ARBA" id="ARBA00023180"/>
    </source>
</evidence>
<evidence type="ECO:0000256" key="2">
    <source>
        <dbReference type="ARBA" id="ARBA00012513"/>
    </source>
</evidence>
<keyword evidence="7" id="KW-1133">Transmembrane helix</keyword>